<evidence type="ECO:0000313" key="3">
    <source>
        <dbReference type="Proteomes" id="UP000292935"/>
    </source>
</evidence>
<dbReference type="RefSeq" id="WP_056005116.1">
    <property type="nucleotide sequence ID" value="NZ_SDPO01000002.1"/>
</dbReference>
<name>A0A4V1QSK4_9MICO</name>
<organism evidence="2 3">
    <name type="scientific">Agromyces fucosus</name>
    <dbReference type="NCBI Taxonomy" id="41985"/>
    <lineage>
        <taxon>Bacteria</taxon>
        <taxon>Bacillati</taxon>
        <taxon>Actinomycetota</taxon>
        <taxon>Actinomycetes</taxon>
        <taxon>Micrococcales</taxon>
        <taxon>Microbacteriaceae</taxon>
        <taxon>Agromyces</taxon>
    </lineage>
</organism>
<feature type="transmembrane region" description="Helical" evidence="1">
    <location>
        <begin position="218"/>
        <end position="238"/>
    </location>
</feature>
<sequence>MTAAWLALIATIFIAGAAQRITGLGFALIATPAALAVLGTQAVPFVAVIGAMSSLVALAATWRSLQPRAIVALSAVTLVTMIPALLLARSLSEAASNIVAGGLVVAATIVVGVRMAGPALTVVGSPVAAGMMTGVSAALAGLGGPAAAAHGAAKSWGESFVPNLQVVLLLTVPFVVLGHGWPVAVPWPLFVVAATAVGVGALVGGAVRHRIRLSVANLLTRIVALAGGVFALISGISAL</sequence>
<feature type="transmembrane region" description="Helical" evidence="1">
    <location>
        <begin position="160"/>
        <end position="181"/>
    </location>
</feature>
<feature type="transmembrane region" description="Helical" evidence="1">
    <location>
        <begin position="42"/>
        <end position="62"/>
    </location>
</feature>
<dbReference type="Proteomes" id="UP000292935">
    <property type="component" value="Unassembled WGS sequence"/>
</dbReference>
<accession>A0A4V1QSK4</accession>
<feature type="transmembrane region" description="Helical" evidence="1">
    <location>
        <begin position="94"/>
        <end position="113"/>
    </location>
</feature>
<comment type="caution">
    <text evidence="2">The sequence shown here is derived from an EMBL/GenBank/DDBJ whole genome shotgun (WGS) entry which is preliminary data.</text>
</comment>
<keyword evidence="1" id="KW-0472">Membrane</keyword>
<dbReference type="OrthoDB" id="3872971at2"/>
<dbReference type="AlphaFoldDB" id="A0A4V1QSK4"/>
<feature type="transmembrane region" description="Helical" evidence="1">
    <location>
        <begin position="187"/>
        <end position="206"/>
    </location>
</feature>
<evidence type="ECO:0000313" key="2">
    <source>
        <dbReference type="EMBL" id="RXZ48703.1"/>
    </source>
</evidence>
<reference evidence="2 3" key="1">
    <citation type="submission" date="2019-01" db="EMBL/GenBank/DDBJ databases">
        <authorList>
            <person name="Li J."/>
        </authorList>
    </citation>
    <scope>NUCLEOTIDE SEQUENCE [LARGE SCALE GENOMIC DNA]</scope>
    <source>
        <strain evidence="2 3">CCUG 35506</strain>
    </source>
</reference>
<evidence type="ECO:0000256" key="1">
    <source>
        <dbReference type="SAM" id="Phobius"/>
    </source>
</evidence>
<keyword evidence="1" id="KW-1133">Transmembrane helix</keyword>
<feature type="transmembrane region" description="Helical" evidence="1">
    <location>
        <begin position="69"/>
        <end position="88"/>
    </location>
</feature>
<dbReference type="EMBL" id="SDPO01000002">
    <property type="protein sequence ID" value="RXZ48703.1"/>
    <property type="molecule type" value="Genomic_DNA"/>
</dbReference>
<keyword evidence="1" id="KW-0812">Transmembrane</keyword>
<keyword evidence="3" id="KW-1185">Reference proteome</keyword>
<proteinExistence type="predicted"/>
<gene>
    <name evidence="2" type="ORF">ESP57_06825</name>
</gene>
<protein>
    <submittedName>
        <fullName evidence="2">Uncharacterized protein</fullName>
    </submittedName>
</protein>